<evidence type="ECO:0000313" key="3">
    <source>
        <dbReference type="EMBL" id="EHR78474.1"/>
    </source>
</evidence>
<dbReference type="Proteomes" id="UP000015502">
    <property type="component" value="Chromosome"/>
</dbReference>
<dbReference type="BRENDA" id="5.1.1.13">
    <property type="organism ID" value="6302"/>
</dbReference>
<dbReference type="GO" id="GO:0047661">
    <property type="term" value="F:amino-acid racemase activity"/>
    <property type="evidence" value="ECO:0007669"/>
    <property type="project" value="InterPro"/>
</dbReference>
<evidence type="ECO:0000256" key="2">
    <source>
        <dbReference type="ARBA" id="ARBA00023235"/>
    </source>
</evidence>
<dbReference type="Pfam" id="PF01177">
    <property type="entry name" value="Asp_Glu_race"/>
    <property type="match status" value="1"/>
</dbReference>
<dbReference type="AlphaFoldDB" id="H3ZNI2"/>
<sequence length="225" mass="25636">MKKIGIIGGTSPESTLYYYRKYIEISREKFEPYFFPELIIYSINFKDFKDNPNGWEGRKRILINAAKALEKAGAEVIGISANTPHIVFPEVKNEINAEMVSIIDAVAEEAKRRNLKRLLLLGTKTTMTMPFYKNALEEKGFEVIVPGEEEIEEINRIIFEELMFENFRSKGWLIELIERYAKGKNIEGVIFGCTELPLAIKPGDVSVEVLDSAEIHMRALINAAL</sequence>
<comment type="similarity">
    <text evidence="1">Belongs to the aspartate/glutamate racemases family.</text>
</comment>
<evidence type="ECO:0000313" key="4">
    <source>
        <dbReference type="Proteomes" id="UP000015502"/>
    </source>
</evidence>
<dbReference type="InterPro" id="IPR015942">
    <property type="entry name" value="Asp/Glu/hydantoin_racemase"/>
</dbReference>
<dbReference type="GeneID" id="16548744"/>
<dbReference type="EMBL" id="CP006670">
    <property type="protein sequence ID" value="EHR78474.1"/>
    <property type="molecule type" value="Genomic_DNA"/>
</dbReference>
<dbReference type="SUPFAM" id="SSF53681">
    <property type="entry name" value="Aspartate/glutamate racemase"/>
    <property type="match status" value="2"/>
</dbReference>
<dbReference type="PANTHER" id="PTHR21198:SF7">
    <property type="entry name" value="ASPARTATE-GLUTAMATE RACEMASE FAMILY"/>
    <property type="match status" value="1"/>
</dbReference>
<protein>
    <submittedName>
        <fullName evidence="3">Aspartate racemase</fullName>
    </submittedName>
</protein>
<dbReference type="KEGG" id="tlt:OCC_11152"/>
<gene>
    <name evidence="3" type="ORF">OCC_11152</name>
</gene>
<evidence type="ECO:0000256" key="1">
    <source>
        <dbReference type="ARBA" id="ARBA00007847"/>
    </source>
</evidence>
<dbReference type="RefSeq" id="WP_004068247.1">
    <property type="nucleotide sequence ID" value="NC_022084.1"/>
</dbReference>
<dbReference type="PaxDb" id="523849-OCC_11152"/>
<dbReference type="InterPro" id="IPR001920">
    <property type="entry name" value="Asp/Glu_race"/>
</dbReference>
<accession>H3ZNI2</accession>
<dbReference type="STRING" id="523849.OCC_11152"/>
<reference evidence="3 4" key="1">
    <citation type="journal article" date="2012" name="J. Bacteriol.">
        <title>Genome sequence of the model hyperthermophilic archaeon Thermococcus litoralis NS-C.</title>
        <authorList>
            <person name="Gardner A.F."/>
            <person name="Kumar S."/>
            <person name="Perler F.B."/>
        </authorList>
    </citation>
    <scope>NUCLEOTIDE SEQUENCE [LARGE SCALE GENOMIC DNA]</scope>
    <source>
        <strain evidence="4">ATCC 51850 / DSM 5473 / JCM 8560 / NS-C</strain>
    </source>
</reference>
<keyword evidence="2" id="KW-0413">Isomerase</keyword>
<dbReference type="NCBIfam" id="TIGR00035">
    <property type="entry name" value="asp_race"/>
    <property type="match status" value="1"/>
</dbReference>
<dbReference type="HOGENOM" id="CLU_055360_1_0_2"/>
<dbReference type="PANTHER" id="PTHR21198">
    <property type="entry name" value="GLUTAMATE RACEMASE"/>
    <property type="match status" value="1"/>
</dbReference>
<dbReference type="OrthoDB" id="269620at2157"/>
<keyword evidence="4" id="KW-1185">Reference proteome</keyword>
<dbReference type="Gene3D" id="3.40.50.1860">
    <property type="match status" value="2"/>
</dbReference>
<name>H3ZNI2_THELN</name>
<dbReference type="InterPro" id="IPR004380">
    <property type="entry name" value="Asp_race"/>
</dbReference>
<organism evidence="3 4">
    <name type="scientific">Thermococcus litoralis (strain ATCC 51850 / DSM 5473 / JCM 8560 / NS-C)</name>
    <dbReference type="NCBI Taxonomy" id="523849"/>
    <lineage>
        <taxon>Archaea</taxon>
        <taxon>Methanobacteriati</taxon>
        <taxon>Methanobacteriota</taxon>
        <taxon>Thermococci</taxon>
        <taxon>Thermococcales</taxon>
        <taxon>Thermococcaceae</taxon>
        <taxon>Thermococcus</taxon>
    </lineage>
</organism>
<proteinExistence type="inferred from homology"/>